<evidence type="ECO:0000313" key="2">
    <source>
        <dbReference type="Proteomes" id="UP001054945"/>
    </source>
</evidence>
<reference evidence="1 2" key="1">
    <citation type="submission" date="2021-06" db="EMBL/GenBank/DDBJ databases">
        <title>Caerostris extrusa draft genome.</title>
        <authorList>
            <person name="Kono N."/>
            <person name="Arakawa K."/>
        </authorList>
    </citation>
    <scope>NUCLEOTIDE SEQUENCE [LARGE SCALE GENOMIC DNA]</scope>
</reference>
<sequence>MRDDQKKRLQAIDFENYILWRNFVFRERRQMALLVIQLVCGLAVKVPRRFRMMETVRCLEIWSSLEVRAVIRFLWAENVSASDIPSQIVEVYSEEAMIRQHVVK</sequence>
<name>A0AAV4MWG6_CAEEX</name>
<comment type="caution">
    <text evidence="1">The sequence shown here is derived from an EMBL/GenBank/DDBJ whole genome shotgun (WGS) entry which is preliminary data.</text>
</comment>
<dbReference type="Proteomes" id="UP001054945">
    <property type="component" value="Unassembled WGS sequence"/>
</dbReference>
<protein>
    <submittedName>
        <fullName evidence="1">Uncharacterized protein</fullName>
    </submittedName>
</protein>
<dbReference type="AlphaFoldDB" id="A0AAV4MWG6"/>
<accession>A0AAV4MWG6</accession>
<keyword evidence="2" id="KW-1185">Reference proteome</keyword>
<organism evidence="1 2">
    <name type="scientific">Caerostris extrusa</name>
    <name type="common">Bark spider</name>
    <name type="synonym">Caerostris bankana</name>
    <dbReference type="NCBI Taxonomy" id="172846"/>
    <lineage>
        <taxon>Eukaryota</taxon>
        <taxon>Metazoa</taxon>
        <taxon>Ecdysozoa</taxon>
        <taxon>Arthropoda</taxon>
        <taxon>Chelicerata</taxon>
        <taxon>Arachnida</taxon>
        <taxon>Araneae</taxon>
        <taxon>Araneomorphae</taxon>
        <taxon>Entelegynae</taxon>
        <taxon>Araneoidea</taxon>
        <taxon>Araneidae</taxon>
        <taxon>Caerostris</taxon>
    </lineage>
</organism>
<dbReference type="EMBL" id="BPLR01002695">
    <property type="protein sequence ID" value="GIX76816.1"/>
    <property type="molecule type" value="Genomic_DNA"/>
</dbReference>
<proteinExistence type="predicted"/>
<gene>
    <name evidence="1" type="ORF">CEXT_317761</name>
</gene>
<evidence type="ECO:0000313" key="1">
    <source>
        <dbReference type="EMBL" id="GIX76816.1"/>
    </source>
</evidence>